<sequence>MTSKDNNGGHFLIIITKGDLNKRADKGQTIVYNNGLFRRSTSYFLTLSPSAGPMHFLHVPWRRKT</sequence>
<dbReference type="EMBL" id="OV725081">
    <property type="protein sequence ID" value="CAH1403010.1"/>
    <property type="molecule type" value="Genomic_DNA"/>
</dbReference>
<evidence type="ECO:0000313" key="1">
    <source>
        <dbReference type="EMBL" id="CAH1403010.1"/>
    </source>
</evidence>
<evidence type="ECO:0000313" key="2">
    <source>
        <dbReference type="Proteomes" id="UP001152798"/>
    </source>
</evidence>
<reference evidence="1" key="1">
    <citation type="submission" date="2022-01" db="EMBL/GenBank/DDBJ databases">
        <authorList>
            <person name="King R."/>
        </authorList>
    </citation>
    <scope>NUCLEOTIDE SEQUENCE</scope>
</reference>
<keyword evidence="2" id="KW-1185">Reference proteome</keyword>
<protein>
    <submittedName>
        <fullName evidence="1">Uncharacterized protein</fullName>
    </submittedName>
</protein>
<name>A0A9P0HJE3_NEZVI</name>
<organism evidence="1 2">
    <name type="scientific">Nezara viridula</name>
    <name type="common">Southern green stink bug</name>
    <name type="synonym">Cimex viridulus</name>
    <dbReference type="NCBI Taxonomy" id="85310"/>
    <lineage>
        <taxon>Eukaryota</taxon>
        <taxon>Metazoa</taxon>
        <taxon>Ecdysozoa</taxon>
        <taxon>Arthropoda</taxon>
        <taxon>Hexapoda</taxon>
        <taxon>Insecta</taxon>
        <taxon>Pterygota</taxon>
        <taxon>Neoptera</taxon>
        <taxon>Paraneoptera</taxon>
        <taxon>Hemiptera</taxon>
        <taxon>Heteroptera</taxon>
        <taxon>Panheteroptera</taxon>
        <taxon>Pentatomomorpha</taxon>
        <taxon>Pentatomoidea</taxon>
        <taxon>Pentatomidae</taxon>
        <taxon>Pentatominae</taxon>
        <taxon>Nezara</taxon>
    </lineage>
</organism>
<dbReference type="AlphaFoldDB" id="A0A9P0HJE3"/>
<accession>A0A9P0HJE3</accession>
<dbReference type="Proteomes" id="UP001152798">
    <property type="component" value="Chromosome 5"/>
</dbReference>
<gene>
    <name evidence="1" type="ORF">NEZAVI_LOCUS11688</name>
</gene>
<proteinExistence type="predicted"/>